<evidence type="ECO:0000313" key="5">
    <source>
        <dbReference type="Proteomes" id="UP000233293"/>
    </source>
</evidence>
<sequence length="155" mass="16546">MHERTGLVMTLGRYMLMAGAGFALSACVIAGGGSPPTVDAQGTPDLNKFEVFFDPDRSEISETAAKILYEVADSAKENPAAQVKLSVHSVAAGWDANSQALSERRAEAVKAELIKDGVPPSRISSVDIGTAQLTPTDDGVREPQNRRTEVTLYLR</sequence>
<comment type="caution">
    <text evidence="4">The sequence shown here is derived from an EMBL/GenBank/DDBJ whole genome shotgun (WGS) entry which is preliminary data.</text>
</comment>
<dbReference type="SUPFAM" id="SSF103088">
    <property type="entry name" value="OmpA-like"/>
    <property type="match status" value="1"/>
</dbReference>
<reference evidence="5" key="1">
    <citation type="submission" date="2017-12" db="EMBL/GenBank/DDBJ databases">
        <title>Draft genome sequence of Telmatospirillum siberiense 26-4b1T, an acidotolerant peatland alphaproteobacterium potentially involved in sulfur cycling.</title>
        <authorList>
            <person name="Hausmann B."/>
            <person name="Pjevac P."/>
            <person name="Schreck K."/>
            <person name="Herbold C.W."/>
            <person name="Daims H."/>
            <person name="Wagner M."/>
            <person name="Pester M."/>
            <person name="Loy A."/>
        </authorList>
    </citation>
    <scope>NUCLEOTIDE SEQUENCE [LARGE SCALE GENOMIC DNA]</scope>
    <source>
        <strain evidence="5">26-4b1</strain>
    </source>
</reference>
<name>A0A2N3PRI5_9PROT</name>
<evidence type="ECO:0000313" key="4">
    <source>
        <dbReference type="EMBL" id="PKU23019.1"/>
    </source>
</evidence>
<accession>A0A2N3PRI5</accession>
<dbReference type="InterPro" id="IPR050330">
    <property type="entry name" value="Bact_OuterMem_StrucFunc"/>
</dbReference>
<gene>
    <name evidence="4" type="ORF">CWS72_18450</name>
</gene>
<keyword evidence="5" id="KW-1185">Reference proteome</keyword>
<dbReference type="InterPro" id="IPR036737">
    <property type="entry name" value="OmpA-like_sf"/>
</dbReference>
<dbReference type="AlphaFoldDB" id="A0A2N3PRI5"/>
<proteinExistence type="predicted"/>
<dbReference type="Proteomes" id="UP000233293">
    <property type="component" value="Unassembled WGS sequence"/>
</dbReference>
<evidence type="ECO:0000259" key="3">
    <source>
        <dbReference type="PROSITE" id="PS51123"/>
    </source>
</evidence>
<dbReference type="Gene3D" id="3.30.1330.60">
    <property type="entry name" value="OmpA-like domain"/>
    <property type="match status" value="1"/>
</dbReference>
<dbReference type="PANTHER" id="PTHR30329:SF21">
    <property type="entry name" value="LIPOPROTEIN YIAD-RELATED"/>
    <property type="match status" value="1"/>
</dbReference>
<feature type="region of interest" description="Disordered" evidence="2">
    <location>
        <begin position="124"/>
        <end position="155"/>
    </location>
</feature>
<dbReference type="PROSITE" id="PS51257">
    <property type="entry name" value="PROKAR_LIPOPROTEIN"/>
    <property type="match status" value="1"/>
</dbReference>
<protein>
    <recommendedName>
        <fullName evidence="3">OmpA-like domain-containing protein</fullName>
    </recommendedName>
</protein>
<organism evidence="4 5">
    <name type="scientific">Telmatospirillum siberiense</name>
    <dbReference type="NCBI Taxonomy" id="382514"/>
    <lineage>
        <taxon>Bacteria</taxon>
        <taxon>Pseudomonadati</taxon>
        <taxon>Pseudomonadota</taxon>
        <taxon>Alphaproteobacteria</taxon>
        <taxon>Rhodospirillales</taxon>
        <taxon>Rhodospirillaceae</taxon>
        <taxon>Telmatospirillum</taxon>
    </lineage>
</organism>
<dbReference type="PANTHER" id="PTHR30329">
    <property type="entry name" value="STATOR ELEMENT OF FLAGELLAR MOTOR COMPLEX"/>
    <property type="match status" value="1"/>
</dbReference>
<feature type="domain" description="OmpA-like" evidence="3">
    <location>
        <begin position="41"/>
        <end position="155"/>
    </location>
</feature>
<evidence type="ECO:0000256" key="1">
    <source>
        <dbReference type="PROSITE-ProRule" id="PRU00473"/>
    </source>
</evidence>
<feature type="compositionally biased region" description="Basic and acidic residues" evidence="2">
    <location>
        <begin position="138"/>
        <end position="149"/>
    </location>
</feature>
<dbReference type="EMBL" id="PIUM01000024">
    <property type="protein sequence ID" value="PKU23019.1"/>
    <property type="molecule type" value="Genomic_DNA"/>
</dbReference>
<dbReference type="PROSITE" id="PS51123">
    <property type="entry name" value="OMPA_2"/>
    <property type="match status" value="1"/>
</dbReference>
<dbReference type="Pfam" id="PF00691">
    <property type="entry name" value="OmpA"/>
    <property type="match status" value="1"/>
</dbReference>
<keyword evidence="1" id="KW-0472">Membrane</keyword>
<dbReference type="CDD" id="cd07185">
    <property type="entry name" value="OmpA_C-like"/>
    <property type="match status" value="1"/>
</dbReference>
<dbReference type="InterPro" id="IPR006665">
    <property type="entry name" value="OmpA-like"/>
</dbReference>
<evidence type="ECO:0000256" key="2">
    <source>
        <dbReference type="SAM" id="MobiDB-lite"/>
    </source>
</evidence>
<dbReference type="GO" id="GO:0016020">
    <property type="term" value="C:membrane"/>
    <property type="evidence" value="ECO:0007669"/>
    <property type="project" value="UniProtKB-UniRule"/>
</dbReference>